<keyword evidence="3 8" id="KW-0597">Phosphoprotein</keyword>
<dbReference type="PROSITE" id="PS50110">
    <property type="entry name" value="RESPONSE_REGULATORY"/>
    <property type="match status" value="1"/>
</dbReference>
<dbReference type="Pfam" id="PF00072">
    <property type="entry name" value="Response_reg"/>
    <property type="match status" value="1"/>
</dbReference>
<dbReference type="CDD" id="cd00383">
    <property type="entry name" value="trans_reg_C"/>
    <property type="match status" value="1"/>
</dbReference>
<dbReference type="GO" id="GO:0000156">
    <property type="term" value="F:phosphorelay response regulator activity"/>
    <property type="evidence" value="ECO:0007669"/>
    <property type="project" value="TreeGrafter"/>
</dbReference>
<accession>A3QEA4</accession>
<dbReference type="InterPro" id="IPR036388">
    <property type="entry name" value="WH-like_DNA-bd_sf"/>
</dbReference>
<dbReference type="SUPFAM" id="SSF52172">
    <property type="entry name" value="CheY-like"/>
    <property type="match status" value="1"/>
</dbReference>
<dbReference type="InterPro" id="IPR001789">
    <property type="entry name" value="Sig_transdc_resp-reg_receiver"/>
</dbReference>
<evidence type="ECO:0000313" key="13">
    <source>
        <dbReference type="Proteomes" id="UP000001558"/>
    </source>
</evidence>
<evidence type="ECO:0000256" key="2">
    <source>
        <dbReference type="ARBA" id="ARBA00022490"/>
    </source>
</evidence>
<gene>
    <name evidence="12" type="ordered locus">Shew_1936</name>
</gene>
<evidence type="ECO:0000256" key="6">
    <source>
        <dbReference type="ARBA" id="ARBA00023125"/>
    </source>
</evidence>
<dbReference type="HOGENOM" id="CLU_000445_30_3_6"/>
<proteinExistence type="predicted"/>
<keyword evidence="5" id="KW-0805">Transcription regulation</keyword>
<dbReference type="GO" id="GO:0000976">
    <property type="term" value="F:transcription cis-regulatory region binding"/>
    <property type="evidence" value="ECO:0007669"/>
    <property type="project" value="TreeGrafter"/>
</dbReference>
<dbReference type="SUPFAM" id="SSF46894">
    <property type="entry name" value="C-terminal effector domain of the bipartite response regulators"/>
    <property type="match status" value="1"/>
</dbReference>
<sequence>MERVLLVDDDPFAREVLYLGLVASGYQVHCASNGQEALLILGKMAIDLIILDIEMPLVDGFAFLEARSDNLPVILISATDEEERRVKGFRLGADDFLSKPVSVRELVARIDALRRRAAITKAQLTEVLPPPIKAIYFNQNDFSIEVAERRVALTQTEFKLLKYLFDRKGEVITKQELQKSVLKKDLGQFDRNLDMHISNTRRKLAKICLPKTIINTVRGQGYSFLC</sequence>
<feature type="domain" description="Response regulatory" evidence="10">
    <location>
        <begin position="3"/>
        <end position="114"/>
    </location>
</feature>
<dbReference type="Pfam" id="PF00486">
    <property type="entry name" value="Trans_reg_C"/>
    <property type="match status" value="1"/>
</dbReference>
<dbReference type="Proteomes" id="UP000001558">
    <property type="component" value="Chromosome"/>
</dbReference>
<dbReference type="GO" id="GO:0005829">
    <property type="term" value="C:cytosol"/>
    <property type="evidence" value="ECO:0007669"/>
    <property type="project" value="TreeGrafter"/>
</dbReference>
<dbReference type="GO" id="GO:0032993">
    <property type="term" value="C:protein-DNA complex"/>
    <property type="evidence" value="ECO:0007669"/>
    <property type="project" value="TreeGrafter"/>
</dbReference>
<evidence type="ECO:0000256" key="1">
    <source>
        <dbReference type="ARBA" id="ARBA00004496"/>
    </source>
</evidence>
<dbReference type="InterPro" id="IPR011006">
    <property type="entry name" value="CheY-like_superfamily"/>
</dbReference>
<dbReference type="OrthoDB" id="9802426at2"/>
<feature type="domain" description="OmpR/PhoB-type" evidence="11">
    <location>
        <begin position="122"/>
        <end position="226"/>
    </location>
</feature>
<feature type="DNA-binding region" description="OmpR/PhoB-type" evidence="9">
    <location>
        <begin position="122"/>
        <end position="226"/>
    </location>
</feature>
<evidence type="ECO:0000256" key="8">
    <source>
        <dbReference type="PROSITE-ProRule" id="PRU00169"/>
    </source>
</evidence>
<keyword evidence="2" id="KW-0963">Cytoplasm</keyword>
<dbReference type="InterPro" id="IPR016032">
    <property type="entry name" value="Sig_transdc_resp-reg_C-effctor"/>
</dbReference>
<evidence type="ECO:0000256" key="4">
    <source>
        <dbReference type="ARBA" id="ARBA00023012"/>
    </source>
</evidence>
<dbReference type="InterPro" id="IPR039420">
    <property type="entry name" value="WalR-like"/>
</dbReference>
<dbReference type="PANTHER" id="PTHR48111:SF39">
    <property type="entry name" value="TRANSCRIPTIONAL REGULATORY PROTEIN CPXR"/>
    <property type="match status" value="1"/>
</dbReference>
<reference evidence="12 13" key="1">
    <citation type="submission" date="2007-03" db="EMBL/GenBank/DDBJ databases">
        <title>Complete sequence of Shewanella loihica PV-4.</title>
        <authorList>
            <consortium name="US DOE Joint Genome Institute"/>
            <person name="Copeland A."/>
            <person name="Lucas S."/>
            <person name="Lapidus A."/>
            <person name="Barry K."/>
            <person name="Detter J.C."/>
            <person name="Glavina del Rio T."/>
            <person name="Hammon N."/>
            <person name="Israni S."/>
            <person name="Dalin E."/>
            <person name="Tice H."/>
            <person name="Pitluck S."/>
            <person name="Chain P."/>
            <person name="Malfatti S."/>
            <person name="Shin M."/>
            <person name="Vergez L."/>
            <person name="Schmutz J."/>
            <person name="Larimer F."/>
            <person name="Land M."/>
            <person name="Hauser L."/>
            <person name="Kyrpides N."/>
            <person name="Mikhailova N."/>
            <person name="Romine M.F."/>
            <person name="Serres G."/>
            <person name="Fredrickson J."/>
            <person name="Tiedje J."/>
            <person name="Richardson P."/>
        </authorList>
    </citation>
    <scope>NUCLEOTIDE SEQUENCE [LARGE SCALE GENOMIC DNA]</scope>
    <source>
        <strain evidence="13">ATCC BAA-1088 / PV-4</strain>
    </source>
</reference>
<evidence type="ECO:0000256" key="5">
    <source>
        <dbReference type="ARBA" id="ARBA00023015"/>
    </source>
</evidence>
<dbReference type="GO" id="GO:0006355">
    <property type="term" value="P:regulation of DNA-templated transcription"/>
    <property type="evidence" value="ECO:0007669"/>
    <property type="project" value="InterPro"/>
</dbReference>
<evidence type="ECO:0000256" key="3">
    <source>
        <dbReference type="ARBA" id="ARBA00022553"/>
    </source>
</evidence>
<dbReference type="CDD" id="cd17574">
    <property type="entry name" value="REC_OmpR"/>
    <property type="match status" value="1"/>
</dbReference>
<dbReference type="RefSeq" id="WP_011865734.1">
    <property type="nucleotide sequence ID" value="NC_009092.1"/>
</dbReference>
<dbReference type="SMART" id="SM00862">
    <property type="entry name" value="Trans_reg_C"/>
    <property type="match status" value="1"/>
</dbReference>
<dbReference type="eggNOG" id="COG0745">
    <property type="taxonomic scope" value="Bacteria"/>
</dbReference>
<dbReference type="InterPro" id="IPR001867">
    <property type="entry name" value="OmpR/PhoB-type_DNA-bd"/>
</dbReference>
<name>A3QEA4_SHELP</name>
<dbReference type="STRING" id="323850.Shew_1936"/>
<comment type="subcellular location">
    <subcellularLocation>
        <location evidence="1">Cytoplasm</location>
    </subcellularLocation>
</comment>
<dbReference type="PROSITE" id="PS51755">
    <property type="entry name" value="OMPR_PHOB"/>
    <property type="match status" value="1"/>
</dbReference>
<feature type="modified residue" description="4-aspartylphosphate" evidence="8">
    <location>
        <position position="52"/>
    </location>
</feature>
<evidence type="ECO:0000256" key="7">
    <source>
        <dbReference type="ARBA" id="ARBA00023163"/>
    </source>
</evidence>
<dbReference type="SMART" id="SM00448">
    <property type="entry name" value="REC"/>
    <property type="match status" value="1"/>
</dbReference>
<dbReference type="Gene3D" id="6.10.250.690">
    <property type="match status" value="1"/>
</dbReference>
<evidence type="ECO:0000259" key="10">
    <source>
        <dbReference type="PROSITE" id="PS50110"/>
    </source>
</evidence>
<dbReference type="KEGG" id="slo:Shew_1936"/>
<evidence type="ECO:0000259" key="11">
    <source>
        <dbReference type="PROSITE" id="PS51755"/>
    </source>
</evidence>
<keyword evidence="6 9" id="KW-0238">DNA-binding</keyword>
<dbReference type="Gene3D" id="1.10.10.10">
    <property type="entry name" value="Winged helix-like DNA-binding domain superfamily/Winged helix DNA-binding domain"/>
    <property type="match status" value="1"/>
</dbReference>
<organism evidence="12 13">
    <name type="scientific">Shewanella loihica (strain ATCC BAA-1088 / PV-4)</name>
    <dbReference type="NCBI Taxonomy" id="323850"/>
    <lineage>
        <taxon>Bacteria</taxon>
        <taxon>Pseudomonadati</taxon>
        <taxon>Pseudomonadota</taxon>
        <taxon>Gammaproteobacteria</taxon>
        <taxon>Alteromonadales</taxon>
        <taxon>Shewanellaceae</taxon>
        <taxon>Shewanella</taxon>
    </lineage>
</organism>
<keyword evidence="7" id="KW-0804">Transcription</keyword>
<evidence type="ECO:0000313" key="12">
    <source>
        <dbReference type="EMBL" id="ABO23802.1"/>
    </source>
</evidence>
<evidence type="ECO:0000256" key="9">
    <source>
        <dbReference type="PROSITE-ProRule" id="PRU01091"/>
    </source>
</evidence>
<protein>
    <submittedName>
        <fullName evidence="12">Two component transcriptional regulator, winged helix family</fullName>
    </submittedName>
</protein>
<dbReference type="PANTHER" id="PTHR48111">
    <property type="entry name" value="REGULATOR OF RPOS"/>
    <property type="match status" value="1"/>
</dbReference>
<keyword evidence="13" id="KW-1185">Reference proteome</keyword>
<keyword evidence="4" id="KW-0902">Two-component regulatory system</keyword>
<dbReference type="EMBL" id="CP000606">
    <property type="protein sequence ID" value="ABO23802.1"/>
    <property type="molecule type" value="Genomic_DNA"/>
</dbReference>
<dbReference type="Gene3D" id="3.40.50.2300">
    <property type="match status" value="1"/>
</dbReference>
<dbReference type="AlphaFoldDB" id="A3QEA4"/>